<gene>
    <name evidence="6" type="ORF">Trichorick_00499</name>
</gene>
<dbReference type="InterPro" id="IPR052719">
    <property type="entry name" value="CvpA-like"/>
</dbReference>
<evidence type="ECO:0000256" key="3">
    <source>
        <dbReference type="ARBA" id="ARBA00022989"/>
    </source>
</evidence>
<dbReference type="Pfam" id="PF02674">
    <property type="entry name" value="Colicin_V"/>
    <property type="match status" value="1"/>
</dbReference>
<evidence type="ECO:0000256" key="5">
    <source>
        <dbReference type="SAM" id="Phobius"/>
    </source>
</evidence>
<feature type="transmembrane region" description="Helical" evidence="5">
    <location>
        <begin position="62"/>
        <end position="82"/>
    </location>
</feature>
<name>A0ABZ0URE8_9RICK</name>
<protein>
    <submittedName>
        <fullName evidence="6">CvpA family protein</fullName>
    </submittedName>
</protein>
<evidence type="ECO:0000313" key="7">
    <source>
        <dbReference type="Proteomes" id="UP001326613"/>
    </source>
</evidence>
<dbReference type="PANTHER" id="PTHR36926">
    <property type="entry name" value="COLICIN V PRODUCTION PROTEIN"/>
    <property type="match status" value="1"/>
</dbReference>
<evidence type="ECO:0000256" key="2">
    <source>
        <dbReference type="ARBA" id="ARBA00022692"/>
    </source>
</evidence>
<keyword evidence="4 5" id="KW-0472">Membrane</keyword>
<accession>A0ABZ0URE8</accession>
<reference evidence="6 7" key="1">
    <citation type="submission" date="2022-10" db="EMBL/GenBank/DDBJ databases">
        <title>Host association and intracellularity evolved multiple times independently in the Rickettsiales.</title>
        <authorList>
            <person name="Castelli M."/>
            <person name="Nardi T."/>
            <person name="Gammuto L."/>
            <person name="Bellinzona G."/>
            <person name="Sabaneyeva E."/>
            <person name="Potekhin A."/>
            <person name="Serra V."/>
            <person name="Petroni G."/>
            <person name="Sassera D."/>
        </authorList>
    </citation>
    <scope>NUCLEOTIDE SEQUENCE [LARGE SCALE GENOMIC DNA]</scope>
    <source>
        <strain evidence="6 7">Kr 154-4</strain>
    </source>
</reference>
<sequence length="229" mass="25464">MNLSIFDIIVLTIITTSSMLGMYRGLIKLSISFVAFMLSFLAAYFLYPFVELILVRYLDSAVVIMILSSISSYLISLLILGVVTAKLHIMVENISGGIVDRFLGLVAGFIRGGIIVVIIFVIITILASTSYLKAETMADIIQHCDSEKHPKWLTNSLTSPYLEQTSSGLISFISISFLESIKLPKPNKTMNDSIKLDNTGKYNNTAPKYQINPELQDALERELDDLLIQ</sequence>
<keyword evidence="2 5" id="KW-0812">Transmembrane</keyword>
<feature type="transmembrane region" description="Helical" evidence="5">
    <location>
        <begin position="102"/>
        <end position="127"/>
    </location>
</feature>
<evidence type="ECO:0000256" key="4">
    <source>
        <dbReference type="ARBA" id="ARBA00023136"/>
    </source>
</evidence>
<keyword evidence="7" id="KW-1185">Reference proteome</keyword>
<dbReference type="InterPro" id="IPR003825">
    <property type="entry name" value="Colicin-V_CvpA"/>
</dbReference>
<feature type="transmembrane region" description="Helical" evidence="5">
    <location>
        <begin position="29"/>
        <end position="50"/>
    </location>
</feature>
<dbReference type="PANTHER" id="PTHR36926:SF1">
    <property type="entry name" value="COLICIN V PRODUCTION PROTEIN"/>
    <property type="match status" value="1"/>
</dbReference>
<organism evidence="6 7">
    <name type="scientific">Candidatus Trichorickettsia mobilis</name>
    <dbReference type="NCBI Taxonomy" id="1346319"/>
    <lineage>
        <taxon>Bacteria</taxon>
        <taxon>Pseudomonadati</taxon>
        <taxon>Pseudomonadota</taxon>
        <taxon>Alphaproteobacteria</taxon>
        <taxon>Rickettsiales</taxon>
        <taxon>Rickettsiaceae</taxon>
        <taxon>Rickettsieae</taxon>
        <taxon>Candidatus Trichorickettsia</taxon>
    </lineage>
</organism>
<proteinExistence type="predicted"/>
<evidence type="ECO:0000313" key="6">
    <source>
        <dbReference type="EMBL" id="WPY00617.1"/>
    </source>
</evidence>
<dbReference type="RefSeq" id="WP_323738671.1">
    <property type="nucleotide sequence ID" value="NZ_CP112932.1"/>
</dbReference>
<feature type="transmembrane region" description="Helical" evidence="5">
    <location>
        <begin position="5"/>
        <end position="23"/>
    </location>
</feature>
<keyword evidence="3 5" id="KW-1133">Transmembrane helix</keyword>
<dbReference type="EMBL" id="CP112932">
    <property type="protein sequence ID" value="WPY00617.1"/>
    <property type="molecule type" value="Genomic_DNA"/>
</dbReference>
<dbReference type="Proteomes" id="UP001326613">
    <property type="component" value="Chromosome"/>
</dbReference>
<evidence type="ECO:0000256" key="1">
    <source>
        <dbReference type="ARBA" id="ARBA00004141"/>
    </source>
</evidence>
<comment type="subcellular location">
    <subcellularLocation>
        <location evidence="1">Membrane</location>
        <topology evidence="1">Multi-pass membrane protein</topology>
    </subcellularLocation>
</comment>